<evidence type="ECO:0000256" key="4">
    <source>
        <dbReference type="ARBA" id="ARBA00022490"/>
    </source>
</evidence>
<evidence type="ECO:0000256" key="1">
    <source>
        <dbReference type="ARBA" id="ARBA00004123"/>
    </source>
</evidence>
<keyword evidence="6" id="KW-0479">Metal-binding</keyword>
<keyword evidence="8" id="KW-0482">Metalloprotease</keyword>
<evidence type="ECO:0000256" key="7">
    <source>
        <dbReference type="ARBA" id="ARBA00022801"/>
    </source>
</evidence>
<dbReference type="GeneID" id="11469089"/>
<dbReference type="Gene3D" id="1.10.10.10">
    <property type="entry name" value="Winged helix-like DNA-binding domain superfamily/Winged helix DNA-binding domain"/>
    <property type="match status" value="1"/>
</dbReference>
<evidence type="ECO:0000256" key="5">
    <source>
        <dbReference type="ARBA" id="ARBA00022670"/>
    </source>
</evidence>
<keyword evidence="14" id="KW-1185">Reference proteome</keyword>
<dbReference type="OMA" id="KPSWVHS"/>
<keyword evidence="9" id="KW-0539">Nucleus</keyword>
<dbReference type="RefSeq" id="XP_003645803.1">
    <property type="nucleotide sequence ID" value="XM_003645755.1"/>
</dbReference>
<comment type="similarity">
    <text evidence="3">Belongs to the peptidase M24 family.</text>
</comment>
<dbReference type="FunCoup" id="G8JS67">
    <property type="interactions" value="388"/>
</dbReference>
<dbReference type="PANTHER" id="PTHR10804:SF102">
    <property type="entry name" value="METALLOPROTEASE ARX1-RELATED"/>
    <property type="match status" value="1"/>
</dbReference>
<dbReference type="InParanoid" id="G8JS67"/>
<keyword evidence="7" id="KW-0378">Hydrolase</keyword>
<comment type="subcellular location">
    <subcellularLocation>
        <location evidence="2">Cytoplasm</location>
    </subcellularLocation>
    <subcellularLocation>
        <location evidence="1">Nucleus</location>
    </subcellularLocation>
</comment>
<dbReference type="InterPro" id="IPR036005">
    <property type="entry name" value="Creatinase/aminopeptidase-like"/>
</dbReference>
<dbReference type="InterPro" id="IPR036388">
    <property type="entry name" value="WH-like_DNA-bd_sf"/>
</dbReference>
<dbReference type="InterPro" id="IPR047113">
    <property type="entry name" value="PA2G4/ARX1"/>
</dbReference>
<gene>
    <name evidence="13" type="ordered locus">Ecym_3508</name>
</gene>
<keyword evidence="5" id="KW-0645">Protease</keyword>
<dbReference type="GO" id="GO:0006508">
    <property type="term" value="P:proteolysis"/>
    <property type="evidence" value="ECO:0007669"/>
    <property type="project" value="UniProtKB-KW"/>
</dbReference>
<name>G8JS67_ERECY</name>
<dbReference type="HOGENOM" id="CLU_477525_0_0_1"/>
<comment type="function">
    <text evidence="12">Probable metalloprotease involved in proper assembly of pre-ribosomal particles during the biogenesis of the 60S ribosomal subunit. Accompanies the pre-60S particles to the cytoplasm.</text>
</comment>
<evidence type="ECO:0000256" key="6">
    <source>
        <dbReference type="ARBA" id="ARBA00022723"/>
    </source>
</evidence>
<dbReference type="eggNOG" id="KOG2776">
    <property type="taxonomic scope" value="Eukaryota"/>
</dbReference>
<dbReference type="GO" id="GO:0030687">
    <property type="term" value="C:preribosome, large subunit precursor"/>
    <property type="evidence" value="ECO:0007669"/>
    <property type="project" value="EnsemblFungi"/>
</dbReference>
<evidence type="ECO:0000256" key="10">
    <source>
        <dbReference type="ARBA" id="ARBA00026155"/>
    </source>
</evidence>
<dbReference type="GO" id="GO:0046872">
    <property type="term" value="F:metal ion binding"/>
    <property type="evidence" value="ECO:0007669"/>
    <property type="project" value="UniProtKB-KW"/>
</dbReference>
<dbReference type="STRING" id="931890.G8JS67"/>
<evidence type="ECO:0000313" key="14">
    <source>
        <dbReference type="Proteomes" id="UP000006790"/>
    </source>
</evidence>
<dbReference type="OrthoDB" id="5876363at2759"/>
<accession>G8JS67</accession>
<keyword evidence="4" id="KW-0963">Cytoplasm</keyword>
<evidence type="ECO:0000313" key="13">
    <source>
        <dbReference type="EMBL" id="AET38986.1"/>
    </source>
</evidence>
<dbReference type="EMBL" id="CP002499">
    <property type="protein sequence ID" value="AET38986.1"/>
    <property type="molecule type" value="Genomic_DNA"/>
</dbReference>
<dbReference type="GO" id="GO:0005737">
    <property type="term" value="C:cytoplasm"/>
    <property type="evidence" value="ECO:0007669"/>
    <property type="project" value="UniProtKB-SubCell"/>
</dbReference>
<dbReference type="SUPFAM" id="SSF55920">
    <property type="entry name" value="Creatinase/aminopeptidase"/>
    <property type="match status" value="1"/>
</dbReference>
<dbReference type="PANTHER" id="PTHR10804">
    <property type="entry name" value="PROTEASE FAMILY M24 METHIONYL AMINOPEPTIDASE, AMINOPEPTIDASE P"/>
    <property type="match status" value="1"/>
</dbReference>
<dbReference type="Proteomes" id="UP000006790">
    <property type="component" value="Chromosome 3"/>
</dbReference>
<dbReference type="GO" id="GO:0008237">
    <property type="term" value="F:metallopeptidase activity"/>
    <property type="evidence" value="ECO:0007669"/>
    <property type="project" value="UniProtKB-KW"/>
</dbReference>
<dbReference type="GO" id="GO:0000055">
    <property type="term" value="P:ribosomal large subunit export from nucleus"/>
    <property type="evidence" value="ECO:0007669"/>
    <property type="project" value="EnsemblFungi"/>
</dbReference>
<sequence>MALAISNEDTQLLLNDKNVLQEHNLEKYRTAGQITETTLKFLVRLINNSYHFKKYSTPLSISELCSLSDSFMQTCINDVFANKVNEKGIAHPTTIDIDEISKGWAPELDDASNLTHWNKDHAMGKKRESVCQGRKSAVAGFLQEGDVVKITLGCHIDGYTSQVSHTLVIYPTITSEETQELVPAGPLLGPKADAIAATHIAVESVTSLLACALAPEKLPAAFPERQVTGSLIRLVVDTIAKTYNCALVPGSRVRRIRRFLAGQYEGVVAERNVKGVYWTESHQEAELLSASVEDKDVVKSKKGNGFTNDSAIATDDFSVLPGEVYLIDLQMAPLDGLPRGLITLQSVDQYSGKSHNQETLVARPSIICRDFAQQQVLKLKSSRQLLNKLDKSGVFPKKLSHLSNAFPLDIENPDWETISKELKPLRLGLSEITNNYLATVKSIQVCKLIPWDTILKAANPTGSHGIDANEQALPGHELPLPQLNISSLKLKALMKEAISVPVARKSITVVLCSSSITSSGKEELLKLNGGSCTRTSWVHSKYELNSSDKISQGIFQLAQLSKDKRFGLTIRETQPWKMKNMKDTVTPINPDMVME</sequence>
<evidence type="ECO:0000256" key="3">
    <source>
        <dbReference type="ARBA" id="ARBA00007319"/>
    </source>
</evidence>
<evidence type="ECO:0000256" key="9">
    <source>
        <dbReference type="ARBA" id="ARBA00023242"/>
    </source>
</evidence>
<evidence type="ECO:0000256" key="2">
    <source>
        <dbReference type="ARBA" id="ARBA00004496"/>
    </source>
</evidence>
<dbReference type="Gene3D" id="3.90.230.10">
    <property type="entry name" value="Creatinase/methionine aminopeptidase superfamily"/>
    <property type="match status" value="1"/>
</dbReference>
<organism evidence="13 14">
    <name type="scientific">Eremothecium cymbalariae (strain CBS 270.75 / DBVPG 7215 / KCTC 17166 / NRRL Y-17582)</name>
    <name type="common">Yeast</name>
    <dbReference type="NCBI Taxonomy" id="931890"/>
    <lineage>
        <taxon>Eukaryota</taxon>
        <taxon>Fungi</taxon>
        <taxon>Dikarya</taxon>
        <taxon>Ascomycota</taxon>
        <taxon>Saccharomycotina</taxon>
        <taxon>Saccharomycetes</taxon>
        <taxon>Saccharomycetales</taxon>
        <taxon>Saccharomycetaceae</taxon>
        <taxon>Eremothecium</taxon>
    </lineage>
</organism>
<dbReference type="KEGG" id="erc:Ecym_3508"/>
<protein>
    <recommendedName>
        <fullName evidence="10">Probable metalloprotease ARX1</fullName>
    </recommendedName>
    <alternativeName>
        <fullName evidence="11">Associated with ribosomal export complex protein 1</fullName>
    </alternativeName>
</protein>
<evidence type="ECO:0000256" key="11">
    <source>
        <dbReference type="ARBA" id="ARBA00033475"/>
    </source>
</evidence>
<evidence type="ECO:0000256" key="8">
    <source>
        <dbReference type="ARBA" id="ARBA00023049"/>
    </source>
</evidence>
<reference evidence="14" key="1">
    <citation type="journal article" date="2012" name="G3 (Bethesda)">
        <title>Pichia sorbitophila, an interspecies yeast hybrid reveals early steps of genome resolution following polyploidization.</title>
        <authorList>
            <person name="Leh Louis V."/>
            <person name="Despons L."/>
            <person name="Friedrich A."/>
            <person name="Martin T."/>
            <person name="Durrens P."/>
            <person name="Casaregola S."/>
            <person name="Neuveglise C."/>
            <person name="Fairhead C."/>
            <person name="Marck C."/>
            <person name="Cruz J.A."/>
            <person name="Straub M.L."/>
            <person name="Kugler V."/>
            <person name="Sacerdot C."/>
            <person name="Uzunov Z."/>
            <person name="Thierry A."/>
            <person name="Weiss S."/>
            <person name="Bleykasten C."/>
            <person name="De Montigny J."/>
            <person name="Jacques N."/>
            <person name="Jung P."/>
            <person name="Lemaire M."/>
            <person name="Mallet S."/>
            <person name="Morel G."/>
            <person name="Richard G.F."/>
            <person name="Sarkar A."/>
            <person name="Savel G."/>
            <person name="Schacherer J."/>
            <person name="Seret M.L."/>
            <person name="Talla E."/>
            <person name="Samson G."/>
            <person name="Jubin C."/>
            <person name="Poulain J."/>
            <person name="Vacherie B."/>
            <person name="Barbe V."/>
            <person name="Pelletier E."/>
            <person name="Sherman D.J."/>
            <person name="Westhof E."/>
            <person name="Weissenbach J."/>
            <person name="Baret P.V."/>
            <person name="Wincker P."/>
            <person name="Gaillardin C."/>
            <person name="Dujon B."/>
            <person name="Souciet J.L."/>
        </authorList>
    </citation>
    <scope>NUCLEOTIDE SEQUENCE [LARGE SCALE GENOMIC DNA]</scope>
    <source>
        <strain evidence="14">CBS 270.75 / DBVPG 7215 / KCTC 17166 / NRRL Y-17582</strain>
    </source>
</reference>
<proteinExistence type="inferred from homology"/>
<evidence type="ECO:0000256" key="12">
    <source>
        <dbReference type="ARBA" id="ARBA00034680"/>
    </source>
</evidence>
<dbReference type="GO" id="GO:0005654">
    <property type="term" value="C:nucleoplasm"/>
    <property type="evidence" value="ECO:0007669"/>
    <property type="project" value="EnsemblFungi"/>
</dbReference>
<dbReference type="AlphaFoldDB" id="G8JS67"/>
<dbReference type="GO" id="GO:0005730">
    <property type="term" value="C:nucleolus"/>
    <property type="evidence" value="ECO:0007669"/>
    <property type="project" value="EnsemblFungi"/>
</dbReference>